<dbReference type="EMBL" id="JAHRIM010014744">
    <property type="protein sequence ID" value="MEQ2261731.1"/>
    <property type="molecule type" value="Genomic_DNA"/>
</dbReference>
<evidence type="ECO:0000313" key="3">
    <source>
        <dbReference type="Proteomes" id="UP001444071"/>
    </source>
</evidence>
<name>A0ABV0VWV2_9TELE</name>
<keyword evidence="3" id="KW-1185">Reference proteome</keyword>
<reference evidence="2 3" key="1">
    <citation type="submission" date="2021-06" db="EMBL/GenBank/DDBJ databases">
        <authorList>
            <person name="Palmer J.M."/>
        </authorList>
    </citation>
    <scope>NUCLEOTIDE SEQUENCE [LARGE SCALE GENOMIC DNA]</scope>
    <source>
        <strain evidence="2 3">XR_2019</strain>
        <tissue evidence="2">Muscle</tissue>
    </source>
</reference>
<dbReference type="Proteomes" id="UP001444071">
    <property type="component" value="Unassembled WGS sequence"/>
</dbReference>
<proteinExistence type="predicted"/>
<protein>
    <submittedName>
        <fullName evidence="2">Uncharacterized protein</fullName>
    </submittedName>
</protein>
<sequence>MPFKPCRLCLSQFINISSIPLKNTRRHTSHESRVQLVCVSGASHGQASHKVPDVKANNQVRPFTKSGLQFGLTHFLAAATGGSTPAALYLSTKPPAMRSKPGPSTAVKTLMRT</sequence>
<accession>A0ABV0VWV2</accession>
<comment type="caution">
    <text evidence="2">The sequence shown here is derived from an EMBL/GenBank/DDBJ whole genome shotgun (WGS) entry which is preliminary data.</text>
</comment>
<evidence type="ECO:0000313" key="2">
    <source>
        <dbReference type="EMBL" id="MEQ2261731.1"/>
    </source>
</evidence>
<evidence type="ECO:0000256" key="1">
    <source>
        <dbReference type="SAM" id="MobiDB-lite"/>
    </source>
</evidence>
<organism evidence="2 3">
    <name type="scientific">Xenotaenia resolanae</name>
    <dbReference type="NCBI Taxonomy" id="208358"/>
    <lineage>
        <taxon>Eukaryota</taxon>
        <taxon>Metazoa</taxon>
        <taxon>Chordata</taxon>
        <taxon>Craniata</taxon>
        <taxon>Vertebrata</taxon>
        <taxon>Euteleostomi</taxon>
        <taxon>Actinopterygii</taxon>
        <taxon>Neopterygii</taxon>
        <taxon>Teleostei</taxon>
        <taxon>Neoteleostei</taxon>
        <taxon>Acanthomorphata</taxon>
        <taxon>Ovalentaria</taxon>
        <taxon>Atherinomorphae</taxon>
        <taxon>Cyprinodontiformes</taxon>
        <taxon>Goodeidae</taxon>
        <taxon>Xenotaenia</taxon>
    </lineage>
</organism>
<feature type="region of interest" description="Disordered" evidence="1">
    <location>
        <begin position="92"/>
        <end position="113"/>
    </location>
</feature>
<gene>
    <name evidence="2" type="ORF">XENORESO_014873</name>
</gene>